<protein>
    <submittedName>
        <fullName evidence="1">Uncharacterized protein</fullName>
    </submittedName>
</protein>
<organism evidence="1 2">
    <name type="scientific">Diceros bicornis minor</name>
    <name type="common">South-central black rhinoceros</name>
    <dbReference type="NCBI Taxonomy" id="77932"/>
    <lineage>
        <taxon>Eukaryota</taxon>
        <taxon>Metazoa</taxon>
        <taxon>Chordata</taxon>
        <taxon>Craniata</taxon>
        <taxon>Vertebrata</taxon>
        <taxon>Euteleostomi</taxon>
        <taxon>Mammalia</taxon>
        <taxon>Eutheria</taxon>
        <taxon>Laurasiatheria</taxon>
        <taxon>Perissodactyla</taxon>
        <taxon>Rhinocerotidae</taxon>
        <taxon>Diceros</taxon>
    </lineage>
</organism>
<sequence>MDDQHLPKYDQALAAETPGALYPEGGQMSSRTVHIYGRQLEALQWGHQEVPAKFNFANDVVDHWSGVGKC</sequence>
<name>A0A7J7EFR1_DICBM</name>
<evidence type="ECO:0000313" key="1">
    <source>
        <dbReference type="EMBL" id="KAF5914256.1"/>
    </source>
</evidence>
<reference evidence="1 2" key="1">
    <citation type="journal article" date="2020" name="Mol. Biol. Evol.">
        <title>Interspecific Gene Flow and the Evolution of Specialization in Black and White Rhinoceros.</title>
        <authorList>
            <person name="Moodley Y."/>
            <person name="Westbury M.V."/>
            <person name="Russo I.M."/>
            <person name="Gopalakrishnan S."/>
            <person name="Rakotoarivelo A."/>
            <person name="Olsen R.A."/>
            <person name="Prost S."/>
            <person name="Tunstall T."/>
            <person name="Ryder O.A."/>
            <person name="Dalen L."/>
            <person name="Bruford M.W."/>
        </authorList>
    </citation>
    <scope>NUCLEOTIDE SEQUENCE [LARGE SCALE GENOMIC DNA]</scope>
    <source>
        <strain evidence="1">SBR-YM</strain>
        <tissue evidence="1">Skin</tissue>
    </source>
</reference>
<proteinExistence type="predicted"/>
<keyword evidence="2" id="KW-1185">Reference proteome</keyword>
<dbReference type="Proteomes" id="UP000551758">
    <property type="component" value="Unassembled WGS sequence"/>
</dbReference>
<dbReference type="AlphaFoldDB" id="A0A7J7EFR1"/>
<accession>A0A7J7EFR1</accession>
<gene>
    <name evidence="1" type="ORF">HPG69_005106</name>
</gene>
<dbReference type="EMBL" id="JACDTQ010003365">
    <property type="protein sequence ID" value="KAF5914256.1"/>
    <property type="molecule type" value="Genomic_DNA"/>
</dbReference>
<comment type="caution">
    <text evidence="1">The sequence shown here is derived from an EMBL/GenBank/DDBJ whole genome shotgun (WGS) entry which is preliminary data.</text>
</comment>
<evidence type="ECO:0000313" key="2">
    <source>
        <dbReference type="Proteomes" id="UP000551758"/>
    </source>
</evidence>